<accession>A0A1N7LR10</accession>
<gene>
    <name evidence="2" type="ORF">SAMN05421785_102440</name>
</gene>
<keyword evidence="1" id="KW-0472">Membrane</keyword>
<organism evidence="2 3">
    <name type="scientific">Chryseobacterium gambrini</name>
    <dbReference type="NCBI Taxonomy" id="373672"/>
    <lineage>
        <taxon>Bacteria</taxon>
        <taxon>Pseudomonadati</taxon>
        <taxon>Bacteroidota</taxon>
        <taxon>Flavobacteriia</taxon>
        <taxon>Flavobacteriales</taxon>
        <taxon>Weeksellaceae</taxon>
        <taxon>Chryseobacterium group</taxon>
        <taxon>Chryseobacterium</taxon>
    </lineage>
</organism>
<dbReference type="EMBL" id="FTOV01000002">
    <property type="protein sequence ID" value="SIS76266.1"/>
    <property type="molecule type" value="Genomic_DNA"/>
</dbReference>
<reference evidence="2 3" key="1">
    <citation type="submission" date="2017-01" db="EMBL/GenBank/DDBJ databases">
        <authorList>
            <person name="Mah S.A."/>
            <person name="Swanson W.J."/>
            <person name="Moy G.W."/>
            <person name="Vacquier V.D."/>
        </authorList>
    </citation>
    <scope>NUCLEOTIDE SEQUENCE [LARGE SCALE GENOMIC DNA]</scope>
    <source>
        <strain evidence="2 3">DSM 18014</strain>
    </source>
</reference>
<dbReference type="STRING" id="373672.SAMN05421785_102440"/>
<evidence type="ECO:0000313" key="3">
    <source>
        <dbReference type="Proteomes" id="UP000185781"/>
    </source>
</evidence>
<dbReference type="AlphaFoldDB" id="A0A1N7LR10"/>
<protein>
    <submittedName>
        <fullName evidence="2">Uncharacterized protein</fullName>
    </submittedName>
</protein>
<feature type="transmembrane region" description="Helical" evidence="1">
    <location>
        <begin position="35"/>
        <end position="53"/>
    </location>
</feature>
<keyword evidence="1" id="KW-1133">Transmembrane helix</keyword>
<dbReference type="Proteomes" id="UP000185781">
    <property type="component" value="Unassembled WGS sequence"/>
</dbReference>
<sequence length="130" mass="14145">MKNTKLFSLKQVNVRSINTHANHCNAFIRKLINRILLLAFTLVGIGTFSQMGINTPTPETTLDIRGTNHLGAVTAKDGILVPRVNDLTVNGTVNGQLVYLIADAGSFSKGFYYWNGSIWSSMGGDKTDDA</sequence>
<name>A0A1N7LR10_9FLAO</name>
<evidence type="ECO:0000313" key="2">
    <source>
        <dbReference type="EMBL" id="SIS76266.1"/>
    </source>
</evidence>
<proteinExistence type="predicted"/>
<keyword evidence="1" id="KW-0812">Transmembrane</keyword>
<evidence type="ECO:0000256" key="1">
    <source>
        <dbReference type="SAM" id="Phobius"/>
    </source>
</evidence>